<feature type="region of interest" description="Disordered" evidence="5">
    <location>
        <begin position="17"/>
        <end position="70"/>
    </location>
</feature>
<evidence type="ECO:0000256" key="5">
    <source>
        <dbReference type="SAM" id="MobiDB-lite"/>
    </source>
</evidence>
<evidence type="ECO:0000256" key="1">
    <source>
        <dbReference type="ARBA" id="ARBA00004141"/>
    </source>
</evidence>
<keyword evidence="4" id="KW-0472">Membrane</keyword>
<evidence type="ECO:0000313" key="8">
    <source>
        <dbReference type="Proteomes" id="UP000825729"/>
    </source>
</evidence>
<keyword evidence="8" id="KW-1185">Reference proteome</keyword>
<dbReference type="PANTHER" id="PTHR34118">
    <property type="entry name" value="NF-KAPPA-B INHIBITOR-LIKE PROTEIN-RELATED"/>
    <property type="match status" value="1"/>
</dbReference>
<evidence type="ECO:0000256" key="3">
    <source>
        <dbReference type="ARBA" id="ARBA00022989"/>
    </source>
</evidence>
<feature type="compositionally biased region" description="Low complexity" evidence="5">
    <location>
        <begin position="19"/>
        <end position="30"/>
    </location>
</feature>
<name>A0AAV7EGF6_ARIFI</name>
<dbReference type="EMBL" id="JAINDJ010000005">
    <property type="protein sequence ID" value="KAG9446792.1"/>
    <property type="molecule type" value="Genomic_DNA"/>
</dbReference>
<evidence type="ECO:0000313" key="7">
    <source>
        <dbReference type="EMBL" id="KAG9446792.1"/>
    </source>
</evidence>
<dbReference type="GO" id="GO:0016020">
    <property type="term" value="C:membrane"/>
    <property type="evidence" value="ECO:0007669"/>
    <property type="project" value="UniProtKB-SubCell"/>
</dbReference>
<dbReference type="InterPro" id="IPR056309">
    <property type="entry name" value="CGL160/ATPI_dom"/>
</dbReference>
<keyword evidence="3" id="KW-1133">Transmembrane helix</keyword>
<organism evidence="7 8">
    <name type="scientific">Aristolochia fimbriata</name>
    <name type="common">White veined hardy Dutchman's pipe vine</name>
    <dbReference type="NCBI Taxonomy" id="158543"/>
    <lineage>
        <taxon>Eukaryota</taxon>
        <taxon>Viridiplantae</taxon>
        <taxon>Streptophyta</taxon>
        <taxon>Embryophyta</taxon>
        <taxon>Tracheophyta</taxon>
        <taxon>Spermatophyta</taxon>
        <taxon>Magnoliopsida</taxon>
        <taxon>Magnoliidae</taxon>
        <taxon>Piperales</taxon>
        <taxon>Aristolochiaceae</taxon>
        <taxon>Aristolochia</taxon>
    </lineage>
</organism>
<proteinExistence type="predicted"/>
<evidence type="ECO:0000256" key="4">
    <source>
        <dbReference type="ARBA" id="ARBA00023136"/>
    </source>
</evidence>
<dbReference type="PANTHER" id="PTHR34118:SF6">
    <property type="entry name" value="PROTEIN CONSERVED ONLY IN THE GREEN LINEAGE 160, CHLOROPLASTIC"/>
    <property type="match status" value="1"/>
</dbReference>
<comment type="caution">
    <text evidence="7">The sequence shown here is derived from an EMBL/GenBank/DDBJ whole genome shotgun (WGS) entry which is preliminary data.</text>
</comment>
<gene>
    <name evidence="7" type="ORF">H6P81_012920</name>
</gene>
<evidence type="ECO:0000259" key="6">
    <source>
        <dbReference type="Pfam" id="PF24763"/>
    </source>
</evidence>
<sequence>MAVTNFCTCYFSVTSAATPVSPNSSSSSPLPEDPRHPRQTRVVLPKKKPQKWSTGVAPGEYGGPPTTSKLRRYWGEEEDPLVSDDFMWNKDFMGRMKKLIDQPESSSESLHVLPSKNEPSGFLNLNRVMSLDCMEIDLSEELAAPAKPVLEHQVEAARRGSSVADGEGVLTPRWRLVPTRREQEKWDRAAKAATGGSDVILRDARKVRGDPHVLAAQSKEQYLKLKKKMQLLTLGIGGVGIFSSYVSYSPEIAASFGAGLLGSLVYIRMLGNSVDSMANGASGFTKAAVGQPRLLVPVVLVMLYNRWNGILVPDFGFMHLDLIPMLVGFFTYKIATFVQAVEEAVTPLTGAEENKPV</sequence>
<dbReference type="AlphaFoldDB" id="A0AAV7EGF6"/>
<reference evidence="7 8" key="1">
    <citation type="submission" date="2021-07" db="EMBL/GenBank/DDBJ databases">
        <title>The Aristolochia fimbriata genome: insights into angiosperm evolution, floral development and chemical biosynthesis.</title>
        <authorList>
            <person name="Jiao Y."/>
        </authorList>
    </citation>
    <scope>NUCLEOTIDE SEQUENCE [LARGE SCALE GENOMIC DNA]</scope>
    <source>
        <strain evidence="7">IBCAS-2021</strain>
        <tissue evidence="7">Leaf</tissue>
    </source>
</reference>
<protein>
    <recommendedName>
        <fullName evidence="6">CGL160/ATPI domain-containing protein</fullName>
    </recommendedName>
</protein>
<dbReference type="Proteomes" id="UP000825729">
    <property type="component" value="Unassembled WGS sequence"/>
</dbReference>
<feature type="domain" description="CGL160/ATPI" evidence="6">
    <location>
        <begin position="210"/>
        <end position="342"/>
    </location>
</feature>
<dbReference type="Pfam" id="PF24763">
    <property type="entry name" value="CGL160_C"/>
    <property type="match status" value="1"/>
</dbReference>
<comment type="subcellular location">
    <subcellularLocation>
        <location evidence="1">Membrane</location>
        <topology evidence="1">Multi-pass membrane protein</topology>
    </subcellularLocation>
</comment>
<keyword evidence="2" id="KW-0812">Transmembrane</keyword>
<evidence type="ECO:0000256" key="2">
    <source>
        <dbReference type="ARBA" id="ARBA00022692"/>
    </source>
</evidence>
<accession>A0AAV7EGF6</accession>